<dbReference type="AlphaFoldDB" id="A0A133UZ47"/>
<dbReference type="Proteomes" id="UP000070344">
    <property type="component" value="Unassembled WGS sequence"/>
</dbReference>
<comment type="caution">
    <text evidence="1">The sequence shown here is derived from an EMBL/GenBank/DDBJ whole genome shotgun (WGS) entry which is preliminary data.</text>
</comment>
<evidence type="ECO:0000313" key="1">
    <source>
        <dbReference type="EMBL" id="KXA99462.1"/>
    </source>
</evidence>
<reference evidence="1 2" key="1">
    <citation type="journal article" date="2016" name="Sci. Rep.">
        <title>Metabolic traits of an uncultured archaeal lineage -MSBL1- from brine pools of the Red Sea.</title>
        <authorList>
            <person name="Mwirichia R."/>
            <person name="Alam I."/>
            <person name="Rashid M."/>
            <person name="Vinu M."/>
            <person name="Ba-Alawi W."/>
            <person name="Anthony Kamau A."/>
            <person name="Kamanda Ngugi D."/>
            <person name="Goker M."/>
            <person name="Klenk H.P."/>
            <person name="Bajic V."/>
            <person name="Stingl U."/>
        </authorList>
    </citation>
    <scope>NUCLEOTIDE SEQUENCE [LARGE SCALE GENOMIC DNA]</scope>
    <source>
        <strain evidence="1">SCGC-AAA259O05</strain>
    </source>
</reference>
<sequence length="191" mass="21585">MEEKEVNEIEKLDEKLIAIFARVLDESEISNLEELDEEKREEMREKLTEKVRRELSEEEKNLYRRGLELMKITDDVIIPTYEEVFGVDLKSLNPAFGFSAQNLSARALRKSLKIEERLENLIPRNPGGIEEKVNNIVSERVNEKWSDFGLIVGGLTGGFLLLSAGMMVGNGLCSLAGIVLVSATITHTFSR</sequence>
<organism evidence="1 2">
    <name type="scientific">candidate division MSBL1 archaeon SCGC-AAA259O05</name>
    <dbReference type="NCBI Taxonomy" id="1698271"/>
    <lineage>
        <taxon>Archaea</taxon>
        <taxon>Methanobacteriati</taxon>
        <taxon>Methanobacteriota</taxon>
        <taxon>candidate division MSBL1</taxon>
    </lineage>
</organism>
<name>A0A133UZ47_9EURY</name>
<dbReference type="EMBL" id="LHXV01000087">
    <property type="protein sequence ID" value="KXA99462.1"/>
    <property type="molecule type" value="Genomic_DNA"/>
</dbReference>
<proteinExistence type="predicted"/>
<protein>
    <submittedName>
        <fullName evidence="1">Uncharacterized protein</fullName>
    </submittedName>
</protein>
<accession>A0A133UZ47</accession>
<evidence type="ECO:0000313" key="2">
    <source>
        <dbReference type="Proteomes" id="UP000070344"/>
    </source>
</evidence>
<gene>
    <name evidence="1" type="ORF">AKJ41_05405</name>
</gene>
<keyword evidence="2" id="KW-1185">Reference proteome</keyword>